<reference evidence="2 3" key="1">
    <citation type="journal article" date="2019" name="Commun. Biol.">
        <title>The bagworm genome reveals a unique fibroin gene that provides high tensile strength.</title>
        <authorList>
            <person name="Kono N."/>
            <person name="Nakamura H."/>
            <person name="Ohtoshi R."/>
            <person name="Tomita M."/>
            <person name="Numata K."/>
            <person name="Arakawa K."/>
        </authorList>
    </citation>
    <scope>NUCLEOTIDE SEQUENCE [LARGE SCALE GENOMIC DNA]</scope>
</reference>
<comment type="caution">
    <text evidence="2">The sequence shown here is derived from an EMBL/GenBank/DDBJ whole genome shotgun (WGS) entry which is preliminary data.</text>
</comment>
<dbReference type="AlphaFoldDB" id="A0A4C1SWI5"/>
<dbReference type="EMBL" id="BGZK01000023">
    <property type="protein sequence ID" value="GBP06603.1"/>
    <property type="molecule type" value="Genomic_DNA"/>
</dbReference>
<name>A0A4C1SWI5_EUMVA</name>
<dbReference type="Proteomes" id="UP000299102">
    <property type="component" value="Unassembled WGS sequence"/>
</dbReference>
<evidence type="ECO:0000256" key="1">
    <source>
        <dbReference type="SAM" id="MobiDB-lite"/>
    </source>
</evidence>
<evidence type="ECO:0000313" key="3">
    <source>
        <dbReference type="Proteomes" id="UP000299102"/>
    </source>
</evidence>
<accession>A0A4C1SWI5</accession>
<sequence>MSPRGNPNIERGGQKASRRAQSYEPGFVSRAFCLVLQIVVFGEIIKCLTEIALDVTVVQVGQTATDRRRPRADAAPRRGFAWRSAKSKIILLRYSFGRLMRYSDKIVILNTWPHGINYTRMSMSLRALPEPGRRALAGLCNTPRKTDKPLSCSPRGGASVLAPSDRSPLVRD</sequence>
<proteinExistence type="predicted"/>
<gene>
    <name evidence="2" type="ORF">EVAR_92589_1</name>
</gene>
<keyword evidence="3" id="KW-1185">Reference proteome</keyword>
<protein>
    <submittedName>
        <fullName evidence="2">Uncharacterized protein</fullName>
    </submittedName>
</protein>
<feature type="region of interest" description="Disordered" evidence="1">
    <location>
        <begin position="144"/>
        <end position="172"/>
    </location>
</feature>
<organism evidence="2 3">
    <name type="scientific">Eumeta variegata</name>
    <name type="common">Bagworm moth</name>
    <name type="synonym">Eumeta japonica</name>
    <dbReference type="NCBI Taxonomy" id="151549"/>
    <lineage>
        <taxon>Eukaryota</taxon>
        <taxon>Metazoa</taxon>
        <taxon>Ecdysozoa</taxon>
        <taxon>Arthropoda</taxon>
        <taxon>Hexapoda</taxon>
        <taxon>Insecta</taxon>
        <taxon>Pterygota</taxon>
        <taxon>Neoptera</taxon>
        <taxon>Endopterygota</taxon>
        <taxon>Lepidoptera</taxon>
        <taxon>Glossata</taxon>
        <taxon>Ditrysia</taxon>
        <taxon>Tineoidea</taxon>
        <taxon>Psychidae</taxon>
        <taxon>Oiketicinae</taxon>
        <taxon>Eumeta</taxon>
    </lineage>
</organism>
<evidence type="ECO:0000313" key="2">
    <source>
        <dbReference type="EMBL" id="GBP06603.1"/>
    </source>
</evidence>